<dbReference type="PANTHER" id="PTHR43544:SF7">
    <property type="entry name" value="NADB-LER2"/>
    <property type="match status" value="1"/>
</dbReference>
<dbReference type="GO" id="GO:0016491">
    <property type="term" value="F:oxidoreductase activity"/>
    <property type="evidence" value="ECO:0007669"/>
    <property type="project" value="UniProtKB-KW"/>
</dbReference>
<evidence type="ECO:0000313" key="4">
    <source>
        <dbReference type="EMBL" id="KAF2831859.1"/>
    </source>
</evidence>
<dbReference type="PANTHER" id="PTHR43544">
    <property type="entry name" value="SHORT-CHAIN DEHYDROGENASE/REDUCTASE"/>
    <property type="match status" value="1"/>
</dbReference>
<dbReference type="InterPro" id="IPR002347">
    <property type="entry name" value="SDR_fam"/>
</dbReference>
<evidence type="ECO:0000256" key="1">
    <source>
        <dbReference type="ARBA" id="ARBA00006484"/>
    </source>
</evidence>
<dbReference type="EMBL" id="MU006217">
    <property type="protein sequence ID" value="KAF2831859.1"/>
    <property type="molecule type" value="Genomic_DNA"/>
</dbReference>
<name>A0A6A7AGR3_9PLEO</name>
<dbReference type="AlphaFoldDB" id="A0A6A7AGR3"/>
<gene>
    <name evidence="4" type="ORF">CC86DRAFT_400642</name>
</gene>
<accession>A0A6A7AGR3</accession>
<dbReference type="Gene3D" id="3.40.50.720">
    <property type="entry name" value="NAD(P)-binding Rossmann-like Domain"/>
    <property type="match status" value="1"/>
</dbReference>
<comment type="similarity">
    <text evidence="1">Belongs to the short-chain dehydrogenases/reductases (SDR) family.</text>
</comment>
<proteinExistence type="inferred from homology"/>
<dbReference type="Pfam" id="PF00106">
    <property type="entry name" value="adh_short"/>
    <property type="match status" value="1"/>
</dbReference>
<keyword evidence="5" id="KW-1185">Reference proteome</keyword>
<sequence>MSSTSTTVLITGGNSGIGKGLVAAYLALPSHTVIAAVRNPARADAQALASLPKAEDSNLVVLQISDGASASAIASGISTLKSDHGINKLDIVIANAGHGDLSPKLIDTPVFEIQKVIEINAYGPFELFKATLPLLRHSECAKFCYISSLGGSLTSMNNVANLAPYGASKALANFLFKWLSLDIKDVVIWAQHPGSVRTTMGQMGFEALKDLGIDMSPYIISLEESVGGIQKVIKEADGGNAHGKFLGPDGAEIPW</sequence>
<dbReference type="Proteomes" id="UP000799424">
    <property type="component" value="Unassembled WGS sequence"/>
</dbReference>
<evidence type="ECO:0000256" key="3">
    <source>
        <dbReference type="ARBA" id="ARBA00023002"/>
    </source>
</evidence>
<keyword evidence="3" id="KW-0560">Oxidoreductase</keyword>
<dbReference type="PRINTS" id="PR00081">
    <property type="entry name" value="GDHRDH"/>
</dbReference>
<dbReference type="InterPro" id="IPR051468">
    <property type="entry name" value="Fungal_SecMetab_SDRs"/>
</dbReference>
<reference evidence="4" key="1">
    <citation type="journal article" date="2020" name="Stud. Mycol.">
        <title>101 Dothideomycetes genomes: a test case for predicting lifestyles and emergence of pathogens.</title>
        <authorList>
            <person name="Haridas S."/>
            <person name="Albert R."/>
            <person name="Binder M."/>
            <person name="Bloem J."/>
            <person name="Labutti K."/>
            <person name="Salamov A."/>
            <person name="Andreopoulos B."/>
            <person name="Baker S."/>
            <person name="Barry K."/>
            <person name="Bills G."/>
            <person name="Bluhm B."/>
            <person name="Cannon C."/>
            <person name="Castanera R."/>
            <person name="Culley D."/>
            <person name="Daum C."/>
            <person name="Ezra D."/>
            <person name="Gonzalez J."/>
            <person name="Henrissat B."/>
            <person name="Kuo A."/>
            <person name="Liang C."/>
            <person name="Lipzen A."/>
            <person name="Lutzoni F."/>
            <person name="Magnuson J."/>
            <person name="Mondo S."/>
            <person name="Nolan M."/>
            <person name="Ohm R."/>
            <person name="Pangilinan J."/>
            <person name="Park H.-J."/>
            <person name="Ramirez L."/>
            <person name="Alfaro M."/>
            <person name="Sun H."/>
            <person name="Tritt A."/>
            <person name="Yoshinaga Y."/>
            <person name="Zwiers L.-H."/>
            <person name="Turgeon B."/>
            <person name="Goodwin S."/>
            <person name="Spatafora J."/>
            <person name="Crous P."/>
            <person name="Grigoriev I."/>
        </authorList>
    </citation>
    <scope>NUCLEOTIDE SEQUENCE</scope>
    <source>
        <strain evidence="4">CBS 113818</strain>
    </source>
</reference>
<dbReference type="InterPro" id="IPR036291">
    <property type="entry name" value="NAD(P)-bd_dom_sf"/>
</dbReference>
<keyword evidence="2" id="KW-0521">NADP</keyword>
<dbReference type="GO" id="GO:0005737">
    <property type="term" value="C:cytoplasm"/>
    <property type="evidence" value="ECO:0007669"/>
    <property type="project" value="TreeGrafter"/>
</dbReference>
<evidence type="ECO:0000256" key="2">
    <source>
        <dbReference type="ARBA" id="ARBA00022857"/>
    </source>
</evidence>
<dbReference type="OrthoDB" id="9876299at2759"/>
<evidence type="ECO:0000313" key="5">
    <source>
        <dbReference type="Proteomes" id="UP000799424"/>
    </source>
</evidence>
<protein>
    <submittedName>
        <fullName evidence="4">NAD(P)-binding protein</fullName>
    </submittedName>
</protein>
<organism evidence="4 5">
    <name type="scientific">Ophiobolus disseminans</name>
    <dbReference type="NCBI Taxonomy" id="1469910"/>
    <lineage>
        <taxon>Eukaryota</taxon>
        <taxon>Fungi</taxon>
        <taxon>Dikarya</taxon>
        <taxon>Ascomycota</taxon>
        <taxon>Pezizomycotina</taxon>
        <taxon>Dothideomycetes</taxon>
        <taxon>Pleosporomycetidae</taxon>
        <taxon>Pleosporales</taxon>
        <taxon>Pleosporineae</taxon>
        <taxon>Phaeosphaeriaceae</taxon>
        <taxon>Ophiobolus</taxon>
    </lineage>
</organism>
<dbReference type="SUPFAM" id="SSF51735">
    <property type="entry name" value="NAD(P)-binding Rossmann-fold domains"/>
    <property type="match status" value="1"/>
</dbReference>